<dbReference type="EMBL" id="BIXY01000165">
    <property type="protein sequence ID" value="GCF11889.1"/>
    <property type="molecule type" value="Genomic_DNA"/>
</dbReference>
<comment type="caution">
    <text evidence="1">The sequence shown here is derived from an EMBL/GenBank/DDBJ whole genome shotgun (WGS) entry which is preliminary data.</text>
</comment>
<evidence type="ECO:0000313" key="1">
    <source>
        <dbReference type="EMBL" id="GCF11889.1"/>
    </source>
</evidence>
<reference evidence="1 2" key="1">
    <citation type="submission" date="2019-01" db="EMBL/GenBank/DDBJ databases">
        <title>Draft genome sequence of Dictyobacter sp. Uno17.</title>
        <authorList>
            <person name="Wang C.M."/>
            <person name="Zheng Y."/>
            <person name="Sakai Y."/>
            <person name="Abe K."/>
            <person name="Yokota A."/>
            <person name="Yabe S."/>
        </authorList>
    </citation>
    <scope>NUCLEOTIDE SEQUENCE [LARGE SCALE GENOMIC DNA]</scope>
    <source>
        <strain evidence="1 2">Uno17</strain>
    </source>
</reference>
<sequence>MGLQERAEERIPYLLEVPAVVRFLSCEPLLGPVDLSPWISQLQWIISGGESGNNARPMDMAWPRLLRDQCQVAHVPYFFKQVGGRYHNSGGRTLDGRTWDEIPAEAPIRNKIIV</sequence>
<name>A0A5A5TL98_9CHLR</name>
<dbReference type="Proteomes" id="UP000322530">
    <property type="component" value="Unassembled WGS sequence"/>
</dbReference>
<dbReference type="Pfam" id="PF07505">
    <property type="entry name" value="DUF5131"/>
    <property type="match status" value="1"/>
</dbReference>
<accession>A0A5A5TL98</accession>
<proteinExistence type="predicted"/>
<protein>
    <submittedName>
        <fullName evidence="1">Uncharacterized protein</fullName>
    </submittedName>
</protein>
<evidence type="ECO:0000313" key="2">
    <source>
        <dbReference type="Proteomes" id="UP000322530"/>
    </source>
</evidence>
<keyword evidence="2" id="KW-1185">Reference proteome</keyword>
<gene>
    <name evidence="1" type="ORF">KDI_54530</name>
</gene>
<dbReference type="InterPro" id="IPR011101">
    <property type="entry name" value="DUF5131"/>
</dbReference>
<organism evidence="1 2">
    <name type="scientific">Dictyobacter arantiisoli</name>
    <dbReference type="NCBI Taxonomy" id="2014874"/>
    <lineage>
        <taxon>Bacteria</taxon>
        <taxon>Bacillati</taxon>
        <taxon>Chloroflexota</taxon>
        <taxon>Ktedonobacteria</taxon>
        <taxon>Ktedonobacterales</taxon>
        <taxon>Dictyobacteraceae</taxon>
        <taxon>Dictyobacter</taxon>
    </lineage>
</organism>
<dbReference type="AlphaFoldDB" id="A0A5A5TL98"/>